<organism evidence="2 3">
    <name type="scientific">Desulfomonile tiedjei (strain ATCC 49306 / DSM 6799 / DCB-1)</name>
    <dbReference type="NCBI Taxonomy" id="706587"/>
    <lineage>
        <taxon>Bacteria</taxon>
        <taxon>Pseudomonadati</taxon>
        <taxon>Thermodesulfobacteriota</taxon>
        <taxon>Desulfomonilia</taxon>
        <taxon>Desulfomonilales</taxon>
        <taxon>Desulfomonilaceae</taxon>
        <taxon>Desulfomonile</taxon>
    </lineage>
</organism>
<dbReference type="PATRIC" id="fig|706587.4.peg.795"/>
<dbReference type="KEGG" id="dti:Desti_0706"/>
<proteinExistence type="predicted"/>
<protein>
    <submittedName>
        <fullName evidence="2">Uncharacterized protein</fullName>
    </submittedName>
</protein>
<sequence length="151" mass="16298">MKKLLFILLVMVPLTVVAGQAYGSHLLQSSSQIGHSITSANFSHRYSDGSGILSGNDAKASVRVAHNAPARPFPDIKGDDKPGEDLDLRIVDWDKAKTDKKPKVAPAGENEKGDNGEENGNGEENEEENGQDEKDDGVGGWDRQWDCPKLG</sequence>
<evidence type="ECO:0000313" key="2">
    <source>
        <dbReference type="EMBL" id="AFM23432.1"/>
    </source>
</evidence>
<dbReference type="Proteomes" id="UP000006055">
    <property type="component" value="Chromosome"/>
</dbReference>
<dbReference type="RefSeq" id="WP_014808588.1">
    <property type="nucleotide sequence ID" value="NC_018025.1"/>
</dbReference>
<dbReference type="EMBL" id="CP003360">
    <property type="protein sequence ID" value="AFM23432.1"/>
    <property type="molecule type" value="Genomic_DNA"/>
</dbReference>
<feature type="region of interest" description="Disordered" evidence="1">
    <location>
        <begin position="65"/>
        <end position="151"/>
    </location>
</feature>
<dbReference type="HOGENOM" id="CLU_1728464_0_0_7"/>
<feature type="compositionally biased region" description="Basic and acidic residues" evidence="1">
    <location>
        <begin position="74"/>
        <end position="102"/>
    </location>
</feature>
<accession>I4C1J1</accession>
<evidence type="ECO:0000256" key="1">
    <source>
        <dbReference type="SAM" id="MobiDB-lite"/>
    </source>
</evidence>
<name>I4C1J1_DESTA</name>
<keyword evidence="3" id="KW-1185">Reference proteome</keyword>
<dbReference type="AlphaFoldDB" id="I4C1J1"/>
<evidence type="ECO:0000313" key="3">
    <source>
        <dbReference type="Proteomes" id="UP000006055"/>
    </source>
</evidence>
<reference evidence="3" key="1">
    <citation type="submission" date="2012-06" db="EMBL/GenBank/DDBJ databases">
        <title>Complete sequence of chromosome of Desulfomonile tiedjei DSM 6799.</title>
        <authorList>
            <person name="Lucas S."/>
            <person name="Copeland A."/>
            <person name="Lapidus A."/>
            <person name="Glavina del Rio T."/>
            <person name="Dalin E."/>
            <person name="Tice H."/>
            <person name="Bruce D."/>
            <person name="Goodwin L."/>
            <person name="Pitluck S."/>
            <person name="Peters L."/>
            <person name="Ovchinnikova G."/>
            <person name="Zeytun A."/>
            <person name="Lu M."/>
            <person name="Kyrpides N."/>
            <person name="Mavromatis K."/>
            <person name="Ivanova N."/>
            <person name="Brettin T."/>
            <person name="Detter J.C."/>
            <person name="Han C."/>
            <person name="Larimer F."/>
            <person name="Land M."/>
            <person name="Hauser L."/>
            <person name="Markowitz V."/>
            <person name="Cheng J.-F."/>
            <person name="Hugenholtz P."/>
            <person name="Woyke T."/>
            <person name="Wu D."/>
            <person name="Spring S."/>
            <person name="Schroeder M."/>
            <person name="Brambilla E."/>
            <person name="Klenk H.-P."/>
            <person name="Eisen J.A."/>
        </authorList>
    </citation>
    <scope>NUCLEOTIDE SEQUENCE [LARGE SCALE GENOMIC DNA]</scope>
    <source>
        <strain evidence="3">ATCC 49306 / DSM 6799 / DCB-1</strain>
    </source>
</reference>
<gene>
    <name evidence="2" type="ordered locus">Desti_0706</name>
</gene>
<feature type="compositionally biased region" description="Acidic residues" evidence="1">
    <location>
        <begin position="116"/>
        <end position="135"/>
    </location>
</feature>